<evidence type="ECO:0000256" key="7">
    <source>
        <dbReference type="SAM" id="SignalP"/>
    </source>
</evidence>
<evidence type="ECO:0000313" key="13">
    <source>
        <dbReference type="EMBL" id="RHD90842.1"/>
    </source>
</evidence>
<feature type="active site" description="Proton donor" evidence="6">
    <location>
        <position position="304"/>
    </location>
</feature>
<dbReference type="Pfam" id="PF02838">
    <property type="entry name" value="Glyco_hydro_20b"/>
    <property type="match status" value="1"/>
</dbReference>
<protein>
    <recommendedName>
        <fullName evidence="3">beta-N-acetylhexosaminidase</fullName>
        <ecNumber evidence="3">3.2.1.52</ecNumber>
    </recommendedName>
</protein>
<evidence type="ECO:0000313" key="10">
    <source>
        <dbReference type="EMBL" id="KAB4314243.1"/>
    </source>
</evidence>
<dbReference type="EMBL" id="WCRY01000012">
    <property type="protein sequence ID" value="KAB4481333.1"/>
    <property type="molecule type" value="Genomic_DNA"/>
</dbReference>
<evidence type="ECO:0000256" key="4">
    <source>
        <dbReference type="ARBA" id="ARBA00022801"/>
    </source>
</evidence>
<evidence type="ECO:0000256" key="3">
    <source>
        <dbReference type="ARBA" id="ARBA00012663"/>
    </source>
</evidence>
<dbReference type="SUPFAM" id="SSF51445">
    <property type="entry name" value="(Trans)glycosidases"/>
    <property type="match status" value="1"/>
</dbReference>
<dbReference type="CDD" id="cd06563">
    <property type="entry name" value="GH20_chitobiase-like"/>
    <property type="match status" value="1"/>
</dbReference>
<dbReference type="RefSeq" id="WP_008767099.1">
    <property type="nucleotide sequence ID" value="NZ_BAABXH010000002.1"/>
</dbReference>
<evidence type="ECO:0000256" key="1">
    <source>
        <dbReference type="ARBA" id="ARBA00001231"/>
    </source>
</evidence>
<feature type="domain" description="Glycoside hydrolase family 20 catalytic" evidence="8">
    <location>
        <begin position="146"/>
        <end position="481"/>
    </location>
</feature>
<dbReference type="Proteomes" id="UP000436858">
    <property type="component" value="Unassembled WGS sequence"/>
</dbReference>
<accession>C6IPA2</accession>
<keyword evidence="4" id="KW-0378">Hydrolase</keyword>
<dbReference type="Proteomes" id="UP001217776">
    <property type="component" value="Unassembled WGS sequence"/>
</dbReference>
<dbReference type="AlphaFoldDB" id="A0A0N7IAY7"/>
<dbReference type="PRINTS" id="PR00738">
    <property type="entry name" value="GLHYDRLASE20"/>
</dbReference>
<comment type="caution">
    <text evidence="13">The sequence shown here is derived from an EMBL/GenBank/DDBJ whole genome shotgun (WGS) entry which is preliminary data.</text>
</comment>
<dbReference type="Pfam" id="PF00728">
    <property type="entry name" value="Glyco_hydro_20"/>
    <property type="match status" value="1"/>
</dbReference>
<dbReference type="EMBL" id="JAQNVG010000003">
    <property type="protein sequence ID" value="MDC2234624.1"/>
    <property type="molecule type" value="Genomic_DNA"/>
</dbReference>
<dbReference type="InterPro" id="IPR025705">
    <property type="entry name" value="Beta_hexosaminidase_sua/sub"/>
</dbReference>
<evidence type="ECO:0000313" key="16">
    <source>
        <dbReference type="Proteomes" id="UP000440614"/>
    </source>
</evidence>
<accession>A0A0N7IAY7</accession>
<dbReference type="Proteomes" id="UP000284785">
    <property type="component" value="Unassembled WGS sequence"/>
</dbReference>
<dbReference type="SUPFAM" id="SSF55545">
    <property type="entry name" value="beta-N-acetylhexosaminidase-like domain"/>
    <property type="match status" value="1"/>
</dbReference>
<comment type="similarity">
    <text evidence="2">Belongs to the glycosyl hydrolase 20 family.</text>
</comment>
<evidence type="ECO:0000313" key="15">
    <source>
        <dbReference type="Proteomes" id="UP000436858"/>
    </source>
</evidence>
<sequence>MKLLLTTLAIVYLSLFMSLQAQEQVRVIPYPAEVTMQAETCKLKSGQKIHYLDASLYKEAAFLEKKLADLNYKMKVIPGKKAAKGINLSLNNRLQNKEGYQLIIAPKQVLIKGGSPAGVFYGIQTLLQQLTNGDLRCGTIEDAPRYEWRGYMLDEARHFSGEKRVKQILDLMAYYKMNRFHWHLTDAQGWRIEIKQYPKLATIGGEGCHSDPDTPAQYYTQEQIRDIIAYAKERHIEIIPEIDMPGHATAANKAYPEYSGGGTEEHPEFTFNVGKEETYTYLTNILKEIAALFPSPYLHIGGDEVAYGIKAWETDPHVQALLKREGLQTVKEAERYFMHRMTDVVNSLGKTLVGWDELLDLNVKQDNTIIMWWRHDKPDYLRKSLTKGYSTIMCPRKPLYFDFVQYKDHKWGRIWDGFCPIEDVYAFPDKWFAEWGVSASDLSHVKGIQANTWTELMHTKDRVDFMIFPRLCALAESAWSAPTVKDYDKFLSRMEDAFTLFDKLNIYYFDYRNPQHHPEPAGPVIKKKEKIQMDFRD</sequence>
<reference evidence="13 14" key="1">
    <citation type="submission" date="2018-08" db="EMBL/GenBank/DDBJ databases">
        <title>A genome reference for cultivated species of the human gut microbiota.</title>
        <authorList>
            <person name="Zou Y."/>
            <person name="Xue W."/>
            <person name="Luo G."/>
        </authorList>
    </citation>
    <scope>NUCLEOTIDE SEQUENCE [LARGE SCALE GENOMIC DNA]</scope>
    <source>
        <strain evidence="13 14">AM30-26</strain>
    </source>
</reference>
<dbReference type="EC" id="3.2.1.52" evidence="3"/>
<evidence type="ECO:0000256" key="6">
    <source>
        <dbReference type="PIRSR" id="PIRSR625705-1"/>
    </source>
</evidence>
<dbReference type="PANTHER" id="PTHR22600">
    <property type="entry name" value="BETA-HEXOSAMINIDASE"/>
    <property type="match status" value="1"/>
</dbReference>
<evidence type="ECO:0000256" key="2">
    <source>
        <dbReference type="ARBA" id="ARBA00006285"/>
    </source>
</evidence>
<proteinExistence type="inferred from homology"/>
<feature type="chain" id="PRO_5002965771" description="beta-N-acetylhexosaminidase" evidence="7">
    <location>
        <begin position="24"/>
        <end position="537"/>
    </location>
</feature>
<evidence type="ECO:0000259" key="8">
    <source>
        <dbReference type="Pfam" id="PF00728"/>
    </source>
</evidence>
<dbReference type="GO" id="GO:0030203">
    <property type="term" value="P:glycosaminoglycan metabolic process"/>
    <property type="evidence" value="ECO:0007669"/>
    <property type="project" value="TreeGrafter"/>
</dbReference>
<keyword evidence="7" id="KW-0732">Signal</keyword>
<feature type="signal peptide" evidence="7">
    <location>
        <begin position="1"/>
        <end position="23"/>
    </location>
</feature>
<feature type="domain" description="Beta-hexosaminidase bacterial type N-terminal" evidence="9">
    <location>
        <begin position="25"/>
        <end position="143"/>
    </location>
</feature>
<dbReference type="Proteomes" id="UP000440614">
    <property type="component" value="Unassembled WGS sequence"/>
</dbReference>
<dbReference type="InterPro" id="IPR017853">
    <property type="entry name" value="GH"/>
</dbReference>
<evidence type="ECO:0000313" key="14">
    <source>
        <dbReference type="Proteomes" id="UP000284785"/>
    </source>
</evidence>
<dbReference type="InterPro" id="IPR015882">
    <property type="entry name" value="HEX_bac_N"/>
</dbReference>
<dbReference type="EMBL" id="QSJP01000002">
    <property type="protein sequence ID" value="RHD90842.1"/>
    <property type="molecule type" value="Genomic_DNA"/>
</dbReference>
<comment type="catalytic activity">
    <reaction evidence="1">
        <text>Hydrolysis of terminal non-reducing N-acetyl-D-hexosamine residues in N-acetyl-beta-D-hexosaminides.</text>
        <dbReference type="EC" id="3.2.1.52"/>
    </reaction>
</comment>
<dbReference type="Gene3D" id="3.20.20.80">
    <property type="entry name" value="Glycosidases"/>
    <property type="match status" value="1"/>
</dbReference>
<reference evidence="12" key="3">
    <citation type="submission" date="2022-10" db="EMBL/GenBank/DDBJ databases">
        <title>Human gut microbiome strain richness.</title>
        <authorList>
            <person name="Chen-Liaw A."/>
        </authorList>
    </citation>
    <scope>NUCLEOTIDE SEQUENCE</scope>
    <source>
        <strain evidence="12">1001283st1_A3_1001283B150304_161114</strain>
    </source>
</reference>
<organism evidence="13 14">
    <name type="scientific">Bacteroides thetaiotaomicron</name>
    <dbReference type="NCBI Taxonomy" id="818"/>
    <lineage>
        <taxon>Bacteria</taxon>
        <taxon>Pseudomonadati</taxon>
        <taxon>Bacteroidota</taxon>
        <taxon>Bacteroidia</taxon>
        <taxon>Bacteroidales</taxon>
        <taxon>Bacteroidaceae</taxon>
        <taxon>Bacteroides</taxon>
    </lineage>
</organism>
<name>A0A0N7IAY7_BACT4</name>
<dbReference type="EMBL" id="WCSY01000006">
    <property type="protein sequence ID" value="KAB4314243.1"/>
    <property type="molecule type" value="Genomic_DNA"/>
</dbReference>
<dbReference type="Gene3D" id="3.30.379.10">
    <property type="entry name" value="Chitobiase/beta-hexosaminidase domain 2-like"/>
    <property type="match status" value="1"/>
</dbReference>
<gene>
    <name evidence="13" type="ORF">DW780_02450</name>
    <name evidence="11" type="ORF">GAN91_13705</name>
    <name evidence="10" type="ORF">GAO51_07715</name>
    <name evidence="12" type="ORF">PO127_02525</name>
</gene>
<dbReference type="GO" id="GO:0016020">
    <property type="term" value="C:membrane"/>
    <property type="evidence" value="ECO:0007669"/>
    <property type="project" value="TreeGrafter"/>
</dbReference>
<dbReference type="InterPro" id="IPR029018">
    <property type="entry name" value="Hex-like_dom2"/>
</dbReference>
<evidence type="ECO:0000256" key="5">
    <source>
        <dbReference type="ARBA" id="ARBA00023295"/>
    </source>
</evidence>
<dbReference type="GO" id="GO:0005975">
    <property type="term" value="P:carbohydrate metabolic process"/>
    <property type="evidence" value="ECO:0007669"/>
    <property type="project" value="InterPro"/>
</dbReference>
<dbReference type="PANTHER" id="PTHR22600:SF57">
    <property type="entry name" value="BETA-N-ACETYLHEXOSAMINIDASE"/>
    <property type="match status" value="1"/>
</dbReference>
<dbReference type="KEGG" id="btho:Btheta7330_04687"/>
<keyword evidence="5" id="KW-0326">Glycosidase</keyword>
<dbReference type="GO" id="GO:0004563">
    <property type="term" value="F:beta-N-acetylhexosaminidase activity"/>
    <property type="evidence" value="ECO:0007669"/>
    <property type="project" value="UniProtKB-EC"/>
</dbReference>
<reference evidence="15 16" key="2">
    <citation type="journal article" date="2019" name="Nat. Med.">
        <title>A library of human gut bacterial isolates paired with longitudinal multiomics data enables mechanistic microbiome research.</title>
        <authorList>
            <person name="Poyet M."/>
            <person name="Groussin M."/>
            <person name="Gibbons S.M."/>
            <person name="Avila-Pacheco J."/>
            <person name="Jiang X."/>
            <person name="Kearney S.M."/>
            <person name="Perrotta A.R."/>
            <person name="Berdy B."/>
            <person name="Zhao S."/>
            <person name="Lieberman T.D."/>
            <person name="Swanson P.K."/>
            <person name="Smith M."/>
            <person name="Roesemann S."/>
            <person name="Alexander J.E."/>
            <person name="Rich S.A."/>
            <person name="Livny J."/>
            <person name="Vlamakis H."/>
            <person name="Clish C."/>
            <person name="Bullock K."/>
            <person name="Deik A."/>
            <person name="Scott J."/>
            <person name="Pierce K.A."/>
            <person name="Xavier R.J."/>
            <person name="Alm E.J."/>
        </authorList>
    </citation>
    <scope>NUCLEOTIDE SEQUENCE [LARGE SCALE GENOMIC DNA]</scope>
    <source>
        <strain evidence="11 15">BIOML-A162</strain>
        <strain evidence="10 16">BIOML-A188</strain>
    </source>
</reference>
<evidence type="ECO:0000259" key="9">
    <source>
        <dbReference type="Pfam" id="PF02838"/>
    </source>
</evidence>
<evidence type="ECO:0000313" key="12">
    <source>
        <dbReference type="EMBL" id="MDC2234624.1"/>
    </source>
</evidence>
<evidence type="ECO:0000313" key="11">
    <source>
        <dbReference type="EMBL" id="KAB4481333.1"/>
    </source>
</evidence>
<dbReference type="InterPro" id="IPR015883">
    <property type="entry name" value="Glyco_hydro_20_cat"/>
</dbReference>